<dbReference type="InterPro" id="IPR002610">
    <property type="entry name" value="Peptidase_S54_rhomboid-like"/>
</dbReference>
<dbReference type="Gene3D" id="1.20.1540.10">
    <property type="entry name" value="Rhomboid-like"/>
    <property type="match status" value="1"/>
</dbReference>
<evidence type="ECO:0000256" key="7">
    <source>
        <dbReference type="SAM" id="MobiDB-lite"/>
    </source>
</evidence>
<keyword evidence="5 6" id="KW-0472">Membrane</keyword>
<dbReference type="AlphaFoldDB" id="A0A2I4HTM4"/>
<sequence length="404" mass="44881">MADTSKFHTHIEIKAPTPPPPTLAPPAAWPFSSELVETTTTATSTLQDQRIPFFRSRSRRRIGEDTWVISVFVILHIVAFFATMFVNDCWTNSHHDCALKVFGRLSFQPLSENPLLGPSASTLDEMGALRRTFSTQYHQIWRLFTSPCLHAGAIHLVINLCCVIFIGVHLEQEFGSLRIGLVYILSAFAGTLVAAVFVQNRPTVSSSGALCGLLGAMLSMLIRNWKVYTNKFAALAFLFVISTINFILGLLPYVDNFSNVGGFISGFLLGFVLFFNPQVTKVAQNKGGFFEYGDKGSVKLKLKQKLESPVLRSVSLLLFGLILAGCLLAVLLGVNMNQHCRWCQYVDCVPVKWWSCKDKGTYCETMVNDAQLTLTCMSNGNFRVFPFTNISQSRLNDLCSLLCS</sequence>
<dbReference type="Pfam" id="PF01694">
    <property type="entry name" value="Rhomboid"/>
    <property type="match status" value="1"/>
</dbReference>
<dbReference type="EC" id="3.4.21.105" evidence="6"/>
<accession>A0A2I4HTM4</accession>
<comment type="subcellular location">
    <subcellularLocation>
        <location evidence="1 6">Membrane</location>
        <topology evidence="1 6">Multi-pass membrane protein</topology>
    </subcellularLocation>
</comment>
<gene>
    <name evidence="9" type="primary">LOC109021338</name>
</gene>
<comment type="catalytic activity">
    <reaction evidence="6">
        <text>Cleaves type-1 transmembrane domains using a catalytic dyad composed of serine and histidine that are contributed by different transmembrane domains.</text>
        <dbReference type="EC" id="3.4.21.105"/>
    </reaction>
</comment>
<keyword evidence="3 6" id="KW-0812">Transmembrane</keyword>
<evidence type="ECO:0000256" key="2">
    <source>
        <dbReference type="ARBA" id="ARBA00009045"/>
    </source>
</evidence>
<name>A0A2I4HTM4_JUGRE</name>
<feature type="compositionally biased region" description="Basic and acidic residues" evidence="7">
    <location>
        <begin position="1"/>
        <end position="13"/>
    </location>
</feature>
<protein>
    <recommendedName>
        <fullName evidence="6">RHOMBOID-like protein</fullName>
        <ecNumber evidence="6">3.4.21.105</ecNumber>
    </recommendedName>
</protein>
<dbReference type="SUPFAM" id="SSF144091">
    <property type="entry name" value="Rhomboid-like"/>
    <property type="match status" value="1"/>
</dbReference>
<organism evidence="8 9">
    <name type="scientific">Juglans regia</name>
    <name type="common">English walnut</name>
    <dbReference type="NCBI Taxonomy" id="51240"/>
    <lineage>
        <taxon>Eukaryota</taxon>
        <taxon>Viridiplantae</taxon>
        <taxon>Streptophyta</taxon>
        <taxon>Embryophyta</taxon>
        <taxon>Tracheophyta</taxon>
        <taxon>Spermatophyta</taxon>
        <taxon>Magnoliopsida</taxon>
        <taxon>eudicotyledons</taxon>
        <taxon>Gunneridae</taxon>
        <taxon>Pentapetalae</taxon>
        <taxon>rosids</taxon>
        <taxon>fabids</taxon>
        <taxon>Fagales</taxon>
        <taxon>Juglandaceae</taxon>
        <taxon>Juglans</taxon>
    </lineage>
</organism>
<dbReference type="OrthoDB" id="418595at2759"/>
<proteinExistence type="inferred from homology"/>
<reference evidence="9" key="1">
    <citation type="submission" date="2025-08" db="UniProtKB">
        <authorList>
            <consortium name="RefSeq"/>
        </authorList>
    </citation>
    <scope>IDENTIFICATION</scope>
    <source>
        <tissue evidence="9">Leaves</tissue>
    </source>
</reference>
<feature type="transmembrane region" description="Helical" evidence="6">
    <location>
        <begin position="260"/>
        <end position="276"/>
    </location>
</feature>
<feature type="transmembrane region" description="Helical" evidence="6">
    <location>
        <begin position="204"/>
        <end position="222"/>
    </location>
</feature>
<dbReference type="STRING" id="51240.A0A2I4HTM4"/>
<dbReference type="InterPro" id="IPR022764">
    <property type="entry name" value="Peptidase_S54_rhomboid_dom"/>
</dbReference>
<keyword evidence="6" id="KW-0645">Protease</keyword>
<feature type="region of interest" description="Disordered" evidence="7">
    <location>
        <begin position="1"/>
        <end position="24"/>
    </location>
</feature>
<dbReference type="FunCoup" id="A0A2I4HTM4">
    <property type="interactions" value="57"/>
</dbReference>
<dbReference type="Proteomes" id="UP000235220">
    <property type="component" value="Chromosome 13"/>
</dbReference>
<comment type="similarity">
    <text evidence="2 6">Belongs to the peptidase S54 family.</text>
</comment>
<keyword evidence="8" id="KW-1185">Reference proteome</keyword>
<evidence type="ECO:0000256" key="5">
    <source>
        <dbReference type="ARBA" id="ARBA00023136"/>
    </source>
</evidence>
<dbReference type="Gramene" id="Jr13_27160_p1">
    <property type="protein sequence ID" value="cds.Jr13_27160_p1"/>
    <property type="gene ID" value="Jr13_27160"/>
</dbReference>
<dbReference type="RefSeq" id="XP_018859499.2">
    <property type="nucleotide sequence ID" value="XM_019003954.2"/>
</dbReference>
<feature type="transmembrane region" description="Helical" evidence="6">
    <location>
        <begin position="180"/>
        <end position="198"/>
    </location>
</feature>
<keyword evidence="6" id="KW-0720">Serine protease</keyword>
<dbReference type="GO" id="GO:0016020">
    <property type="term" value="C:membrane"/>
    <property type="evidence" value="ECO:0007669"/>
    <property type="project" value="UniProtKB-SubCell"/>
</dbReference>
<dbReference type="GO" id="GO:0004252">
    <property type="term" value="F:serine-type endopeptidase activity"/>
    <property type="evidence" value="ECO:0007669"/>
    <property type="project" value="InterPro"/>
</dbReference>
<dbReference type="KEGG" id="jre:109021338"/>
<comment type="function">
    <text evidence="6">Serine protease involved in intramembrane proteolysis.</text>
</comment>
<feature type="transmembrane region" description="Helical" evidence="6">
    <location>
        <begin position="149"/>
        <end position="168"/>
    </location>
</feature>
<feature type="transmembrane region" description="Helical" evidence="6">
    <location>
        <begin position="310"/>
        <end position="334"/>
    </location>
</feature>
<dbReference type="GO" id="GO:0006508">
    <property type="term" value="P:proteolysis"/>
    <property type="evidence" value="ECO:0007669"/>
    <property type="project" value="UniProtKB-KW"/>
</dbReference>
<dbReference type="PANTHER" id="PTHR22936:SF75">
    <property type="entry name" value="RHOMBOID-LIKE PROTEIN 8"/>
    <property type="match status" value="1"/>
</dbReference>
<evidence type="ECO:0000256" key="6">
    <source>
        <dbReference type="RuleBase" id="RU362115"/>
    </source>
</evidence>
<dbReference type="InterPro" id="IPR035952">
    <property type="entry name" value="Rhomboid-like_sf"/>
</dbReference>
<keyword evidence="4 6" id="KW-1133">Transmembrane helix</keyword>
<keyword evidence="6" id="KW-0378">Hydrolase</keyword>
<dbReference type="GeneID" id="109021338"/>
<evidence type="ECO:0000256" key="3">
    <source>
        <dbReference type="ARBA" id="ARBA00022692"/>
    </source>
</evidence>
<evidence type="ECO:0000313" key="9">
    <source>
        <dbReference type="RefSeq" id="XP_018859499.2"/>
    </source>
</evidence>
<evidence type="ECO:0000256" key="1">
    <source>
        <dbReference type="ARBA" id="ARBA00004141"/>
    </source>
</evidence>
<evidence type="ECO:0000256" key="4">
    <source>
        <dbReference type="ARBA" id="ARBA00022989"/>
    </source>
</evidence>
<dbReference type="PANTHER" id="PTHR22936">
    <property type="entry name" value="RHOMBOID-RELATED"/>
    <property type="match status" value="1"/>
</dbReference>
<feature type="transmembrane region" description="Helical" evidence="6">
    <location>
        <begin position="67"/>
        <end position="86"/>
    </location>
</feature>
<feature type="transmembrane region" description="Helical" evidence="6">
    <location>
        <begin position="234"/>
        <end position="254"/>
    </location>
</feature>
<evidence type="ECO:0000313" key="8">
    <source>
        <dbReference type="Proteomes" id="UP000235220"/>
    </source>
</evidence>